<protein>
    <submittedName>
        <fullName evidence="6">Protein lin-54</fullName>
    </submittedName>
</protein>
<dbReference type="AlphaFoldDB" id="A0A1D1ZEX9"/>
<evidence type="ECO:0000259" key="5">
    <source>
        <dbReference type="PROSITE" id="PS51634"/>
    </source>
</evidence>
<dbReference type="PANTHER" id="PTHR12446:SF34">
    <property type="entry name" value="PROTEIN LIN-54 HOMOLOG"/>
    <property type="match status" value="1"/>
</dbReference>
<dbReference type="Pfam" id="PF03638">
    <property type="entry name" value="TCR"/>
    <property type="match status" value="2"/>
</dbReference>
<feature type="region of interest" description="Disordered" evidence="4">
    <location>
        <begin position="39"/>
        <end position="68"/>
    </location>
</feature>
<reference evidence="6" key="1">
    <citation type="submission" date="2015-07" db="EMBL/GenBank/DDBJ databases">
        <title>Transcriptome Assembly of Anthurium amnicola.</title>
        <authorList>
            <person name="Suzuki J."/>
        </authorList>
    </citation>
    <scope>NUCLEOTIDE SEQUENCE</scope>
</reference>
<dbReference type="GO" id="GO:0005634">
    <property type="term" value="C:nucleus"/>
    <property type="evidence" value="ECO:0007669"/>
    <property type="project" value="UniProtKB-SubCell"/>
</dbReference>
<comment type="similarity">
    <text evidence="2">Belongs to the lin-54 family.</text>
</comment>
<feature type="domain" description="CRC" evidence="5">
    <location>
        <begin position="120"/>
        <end position="243"/>
    </location>
</feature>
<comment type="subcellular location">
    <subcellularLocation>
        <location evidence="1">Nucleus</location>
    </subcellularLocation>
</comment>
<keyword evidence="3" id="KW-0539">Nucleus</keyword>
<evidence type="ECO:0000256" key="1">
    <source>
        <dbReference type="ARBA" id="ARBA00004123"/>
    </source>
</evidence>
<name>A0A1D1ZEX9_9ARAE</name>
<dbReference type="SMART" id="SM01114">
    <property type="entry name" value="CXC"/>
    <property type="match status" value="2"/>
</dbReference>
<gene>
    <name evidence="6" type="primary">lin-54_0</name>
    <name evidence="6" type="ORF">g.76981</name>
</gene>
<dbReference type="GO" id="GO:0006355">
    <property type="term" value="P:regulation of DNA-templated transcription"/>
    <property type="evidence" value="ECO:0007669"/>
    <property type="project" value="TreeGrafter"/>
</dbReference>
<feature type="region of interest" description="Disordered" evidence="4">
    <location>
        <begin position="380"/>
        <end position="423"/>
    </location>
</feature>
<dbReference type="InterPro" id="IPR033467">
    <property type="entry name" value="Tesmin/TSO1-like_CXC"/>
</dbReference>
<dbReference type="InterPro" id="IPR005172">
    <property type="entry name" value="CRC"/>
</dbReference>
<evidence type="ECO:0000256" key="3">
    <source>
        <dbReference type="ARBA" id="ARBA00023242"/>
    </source>
</evidence>
<dbReference type="PANTHER" id="PTHR12446">
    <property type="entry name" value="TESMIN/TSO1-RELATED"/>
    <property type="match status" value="1"/>
</dbReference>
<dbReference type="InterPro" id="IPR028307">
    <property type="entry name" value="Lin-54_fam"/>
</dbReference>
<evidence type="ECO:0000313" key="6">
    <source>
        <dbReference type="EMBL" id="JAT65355.1"/>
    </source>
</evidence>
<organism evidence="6">
    <name type="scientific">Anthurium amnicola</name>
    <dbReference type="NCBI Taxonomy" id="1678845"/>
    <lineage>
        <taxon>Eukaryota</taxon>
        <taxon>Viridiplantae</taxon>
        <taxon>Streptophyta</taxon>
        <taxon>Embryophyta</taxon>
        <taxon>Tracheophyta</taxon>
        <taxon>Spermatophyta</taxon>
        <taxon>Magnoliopsida</taxon>
        <taxon>Liliopsida</taxon>
        <taxon>Araceae</taxon>
        <taxon>Pothoideae</taxon>
        <taxon>Potheae</taxon>
        <taxon>Anthurium</taxon>
    </lineage>
</organism>
<dbReference type="EMBL" id="GDJX01002581">
    <property type="protein sequence ID" value="JAT65355.1"/>
    <property type="molecule type" value="Transcribed_RNA"/>
</dbReference>
<accession>A0A1D1ZEX9</accession>
<sequence>MAAPLEQGVRSPASVPADFPLKKLARQLDFTAYTPVPGAVASSEQMKRPPQPQQSPLRPQPQHHQLPLMTTPPAASLVVASCPLPGVPLPRASVPLPVKPDTPKSRLLPGFEAKDGTPKKQKQCNCKNSKCLKLYCECFASGVYCDGCNCTNCCNNVENEATRHGAIEATLERNPNAFRPKIASSPRTIRDRREEVELPLAGKHNKGCHCRKSWCLKKYCECFQANVLCSENCKCLDCKNYEGSEERQAIFHDDHVNDMTYIQQAANAAITGAIGSSGCGSPPASKRRKTQEILCGTGVKDPSIHRLAHLPLGNHLKNSTPAIHMAANSAGLGSTKITYRPLLADIIQQEDVKELCKLLVVVSGEAAKTLVAKRSLEEKVTKNEDHTTASLASSSQNRDECQEVSNGQKKSDDRSSGSRADTMGTQEFGLAGAEVHQTGRPVSPGTLALMCNEQDTMFMALASQNASASPLSQSMSEVYMEQERCILTEFRDRLRNLAMYGRLKEAKYSSMATKSDIHDHDPVIPVNGVARSPIPGAVDISRSTSISPFNNCLPSTFHTVGNGELKAKIDNVKL</sequence>
<evidence type="ECO:0000256" key="4">
    <source>
        <dbReference type="SAM" id="MobiDB-lite"/>
    </source>
</evidence>
<evidence type="ECO:0000256" key="2">
    <source>
        <dbReference type="ARBA" id="ARBA00007267"/>
    </source>
</evidence>
<dbReference type="PROSITE" id="PS51634">
    <property type="entry name" value="CRC"/>
    <property type="match status" value="1"/>
</dbReference>
<feature type="region of interest" description="Disordered" evidence="4">
    <location>
        <begin position="95"/>
        <end position="114"/>
    </location>
</feature>
<feature type="compositionally biased region" description="Low complexity" evidence="4">
    <location>
        <begin position="54"/>
        <end position="67"/>
    </location>
</feature>
<proteinExistence type="inferred from homology"/>